<evidence type="ECO:0000313" key="2">
    <source>
        <dbReference type="EMBL" id="MCS0608078.1"/>
    </source>
</evidence>
<organism evidence="2 3">
    <name type="scientific">Massilia solisilvae</name>
    <dbReference type="NCBI Taxonomy" id="1811225"/>
    <lineage>
        <taxon>Bacteria</taxon>
        <taxon>Pseudomonadati</taxon>
        <taxon>Pseudomonadota</taxon>
        <taxon>Betaproteobacteria</taxon>
        <taxon>Burkholderiales</taxon>
        <taxon>Oxalobacteraceae</taxon>
        <taxon>Telluria group</taxon>
        <taxon>Massilia</taxon>
    </lineage>
</organism>
<dbReference type="Proteomes" id="UP001205861">
    <property type="component" value="Unassembled WGS sequence"/>
</dbReference>
<comment type="caution">
    <text evidence="2">The sequence shown here is derived from an EMBL/GenBank/DDBJ whole genome shotgun (WGS) entry which is preliminary data.</text>
</comment>
<proteinExistence type="predicted"/>
<dbReference type="EMBL" id="JANUGV010000001">
    <property type="protein sequence ID" value="MCS0608078.1"/>
    <property type="molecule type" value="Genomic_DNA"/>
</dbReference>
<keyword evidence="3" id="KW-1185">Reference proteome</keyword>
<evidence type="ECO:0000313" key="3">
    <source>
        <dbReference type="Proteomes" id="UP001205861"/>
    </source>
</evidence>
<feature type="region of interest" description="Disordered" evidence="1">
    <location>
        <begin position="407"/>
        <end position="429"/>
    </location>
</feature>
<name>A0ABT2BHU6_9BURK</name>
<evidence type="ECO:0000256" key="1">
    <source>
        <dbReference type="SAM" id="MobiDB-lite"/>
    </source>
</evidence>
<gene>
    <name evidence="2" type="ORF">NX773_07870</name>
</gene>
<reference evidence="2 3" key="1">
    <citation type="submission" date="2022-08" db="EMBL/GenBank/DDBJ databases">
        <title>Reclassification of Massilia species as members of the genera Telluria, Duganella, Pseudoduganella, Mokoshia gen. nov. and Zemynaea gen. nov. using orthogonal and non-orthogonal genome-based approaches.</title>
        <authorList>
            <person name="Bowman J.P."/>
        </authorList>
    </citation>
    <scope>NUCLEOTIDE SEQUENCE [LARGE SCALE GENOMIC DNA]</scope>
    <source>
        <strain evidence="2 3">JCM 31607</strain>
    </source>
</reference>
<evidence type="ECO:0008006" key="4">
    <source>
        <dbReference type="Google" id="ProtNLM"/>
    </source>
</evidence>
<sequence>MQLKKGLAMQSYADKNRDSQATSATAKARNEKTRDSPGFQHLDNRPSSIQTRKAQEMAGNSIKKSFVQLVDNRQAGRQMEHAATAPHTADTSQVVQGVFIQDNQTFSWRDTDTNKVYQQTSTISGGRVTLTSEDGESFVIEQGMDGTWNRVSQPAQVTLTPQRGSGYRVDSEFKGFKAADALKEKGDLEKADLPYSAHGKIRDQEFRDFFSDIPSLPKEAKPSEGYRKVIDERIRAYGKLAQPAPRKNGFNKRPYESGKNYEFSVDASGGLPFHQADDLIKSSYQRKDKLEKNLTAQDLYEAQYLSKFNDIVPDSALYAPFTQTQQSEHWLNTLGPTLDVNFPPTISDESVGTDYKAVHTVFKKFLNMLSANPDFILKTAEDTQLFLDKELASVAIEAHKEAYLGSANKQKSKAAKKEGSSTKRRKFLGSKENSNIEQAHANVAAFLSGADVKFPTTPMAANVQKIAYLFYIKLVKRAIANMVILIHSHKEYAIEQGTGQAIKQIMNNLTVQLSRLAELQSKLYTGSSDVTAESADVSAYQPHIPQEVQHLAEQNGVQAYYGGSDGNNCLIYAIAGAFGVHLTDHEAAEIRNWLNNHSAHNAHFSAHGQLPMLPGLIQEIANRLRLAGHNLNGTVTVVTTQGNYNAQGAVANNANHGNVLVILHGGHYYFTQAANLA</sequence>
<accession>A0ABT2BHU6</accession>
<protein>
    <recommendedName>
        <fullName evidence="4">OTU domain-containing protein</fullName>
    </recommendedName>
</protein>
<feature type="region of interest" description="Disordered" evidence="1">
    <location>
        <begin position="1"/>
        <end position="62"/>
    </location>
</feature>
<dbReference type="RefSeq" id="WP_258855750.1">
    <property type="nucleotide sequence ID" value="NZ_JANUGV010000001.1"/>
</dbReference>